<dbReference type="InterPro" id="IPR008042">
    <property type="entry name" value="Retrotrans_Pao"/>
</dbReference>
<dbReference type="STRING" id="52670.A0A2I4ALT9"/>
<dbReference type="KEGG" id="alim:106512335"/>
<dbReference type="PANTHER" id="PTHR22955:SF67">
    <property type="entry name" value="ASPARTIC PUTATIVE DOMAIN-CONTAINING PROTEIN-RELATED"/>
    <property type="match status" value="1"/>
</dbReference>
<dbReference type="Gene3D" id="3.10.10.10">
    <property type="entry name" value="HIV Type 1 Reverse Transcriptase, subunit A, domain 1"/>
    <property type="match status" value="1"/>
</dbReference>
<dbReference type="GeneID" id="106512335"/>
<dbReference type="SUPFAM" id="SSF56672">
    <property type="entry name" value="DNA/RNA polymerases"/>
    <property type="match status" value="1"/>
</dbReference>
<proteinExistence type="predicted"/>
<protein>
    <submittedName>
        <fullName evidence="2">Uncharacterized protein LOC106512335</fullName>
    </submittedName>
</protein>
<evidence type="ECO:0000313" key="2">
    <source>
        <dbReference type="RefSeq" id="XP_013856431.1"/>
    </source>
</evidence>
<accession>A0A2I4ALT9</accession>
<gene>
    <name evidence="2" type="primary">LOC106512335</name>
</gene>
<dbReference type="PANTHER" id="PTHR22955">
    <property type="entry name" value="RETROTRANSPOSON"/>
    <property type="match status" value="1"/>
</dbReference>
<dbReference type="OrthoDB" id="8873753at2759"/>
<dbReference type="Proteomes" id="UP000192220">
    <property type="component" value="Unplaced"/>
</dbReference>
<keyword evidence="1" id="KW-1185">Reference proteome</keyword>
<sequence>MVDRKAAVKLSKEVLQEWTGPVWYISHLIALNPHSISTPVRLVWNSSQKYRGLSLNDMLIKGPDVLNPIRAVLLRFRAGVFAALGDIQKMYNSVWLEEKEVHLHRFLWRDSEDAEIEDFAITRVNIGDKPAGCIAQVAMRETASLPPFTKFKEEKRVLEEDVYVDDILTSHNNLDHLKLLTSNIEQILKAGGFFMKPWVYSSQSEREESKEVNMELKTMILPNQLTEKDNKALGLGYTAEDDKLHVMVAVNFSKRKKKMRLGQDLLREEVKGQTPDPLTRRELLSQISALYDPLGLVAPAKQKGAILVRRAFQEAKLMYCTRDTWDAALSKELREDAIKLLEEYADLSQLRFIRSLTPPDPHASPIGITFIF</sequence>
<dbReference type="InterPro" id="IPR043502">
    <property type="entry name" value="DNA/RNA_pol_sf"/>
</dbReference>
<dbReference type="RefSeq" id="XP_013856431.1">
    <property type="nucleotide sequence ID" value="XM_014000977.1"/>
</dbReference>
<name>A0A2I4ALT9_AUSLI</name>
<dbReference type="Gene3D" id="3.30.70.270">
    <property type="match status" value="1"/>
</dbReference>
<dbReference type="InterPro" id="IPR043128">
    <property type="entry name" value="Rev_trsase/Diguanyl_cyclase"/>
</dbReference>
<organism evidence="1 2">
    <name type="scientific">Austrofundulus limnaeus</name>
    <name type="common">Annual killifish</name>
    <dbReference type="NCBI Taxonomy" id="52670"/>
    <lineage>
        <taxon>Eukaryota</taxon>
        <taxon>Metazoa</taxon>
        <taxon>Chordata</taxon>
        <taxon>Craniata</taxon>
        <taxon>Vertebrata</taxon>
        <taxon>Euteleostomi</taxon>
        <taxon>Actinopterygii</taxon>
        <taxon>Neopterygii</taxon>
        <taxon>Teleostei</taxon>
        <taxon>Neoteleostei</taxon>
        <taxon>Acanthomorphata</taxon>
        <taxon>Ovalentaria</taxon>
        <taxon>Atherinomorphae</taxon>
        <taxon>Cyprinodontiformes</taxon>
        <taxon>Rivulidae</taxon>
        <taxon>Austrofundulus</taxon>
    </lineage>
</organism>
<evidence type="ECO:0000313" key="1">
    <source>
        <dbReference type="Proteomes" id="UP000192220"/>
    </source>
</evidence>
<dbReference type="InParanoid" id="A0A2I4ALT9"/>
<reference evidence="2" key="1">
    <citation type="submission" date="2025-08" db="UniProtKB">
        <authorList>
            <consortium name="RefSeq"/>
        </authorList>
    </citation>
    <scope>IDENTIFICATION</scope>
</reference>
<dbReference type="Pfam" id="PF05380">
    <property type="entry name" value="Peptidase_A17"/>
    <property type="match status" value="1"/>
</dbReference>
<dbReference type="AlphaFoldDB" id="A0A2I4ALT9"/>